<dbReference type="AlphaFoldDB" id="A0A7W5ZLA0"/>
<name>A0A7W5ZLA0_9BACT</name>
<reference evidence="1 2" key="1">
    <citation type="submission" date="2020-08" db="EMBL/GenBank/DDBJ databases">
        <title>Genomic Encyclopedia of Type Strains, Phase IV (KMG-IV): sequencing the most valuable type-strain genomes for metagenomic binning, comparative biology and taxonomic classification.</title>
        <authorList>
            <person name="Goeker M."/>
        </authorList>
    </citation>
    <scope>NUCLEOTIDE SEQUENCE [LARGE SCALE GENOMIC DNA]</scope>
    <source>
        <strain evidence="1 2">DSM 17976</strain>
    </source>
</reference>
<proteinExistence type="predicted"/>
<dbReference type="RefSeq" id="WP_183972800.1">
    <property type="nucleotide sequence ID" value="NZ_JACIBY010000003.1"/>
</dbReference>
<protein>
    <submittedName>
        <fullName evidence="1">Uncharacterized protein</fullName>
    </submittedName>
</protein>
<dbReference type="Pfam" id="PF18944">
    <property type="entry name" value="DUF5691"/>
    <property type="match status" value="1"/>
</dbReference>
<comment type="caution">
    <text evidence="1">The sequence shown here is derived from an EMBL/GenBank/DDBJ whole genome shotgun (WGS) entry which is preliminary data.</text>
</comment>
<keyword evidence="2" id="KW-1185">Reference proteome</keyword>
<evidence type="ECO:0000313" key="2">
    <source>
        <dbReference type="Proteomes" id="UP000541352"/>
    </source>
</evidence>
<dbReference type="EMBL" id="JACIBY010000003">
    <property type="protein sequence ID" value="MBB3837889.1"/>
    <property type="molecule type" value="Genomic_DNA"/>
</dbReference>
<sequence length="523" mass="59665">MFHWELLKKTALLGTERHPLPTEALPASIQEILAKSNKNDTEGYFLKAAAVLYNYSRAGQNPTKITLPNLALEDTETSNFCPPKTVALWKKVLDLSPANPYLLELLLQKCHQKQWVLTDDLLVNALSNTPKQLLPQLHLLLGVRGKWLAKFNESWQIADASLSITQWEEGKSTERKAFLSELRRQNPAEALSLLAQAWPNESAKDRKNLLSTLKIGLSADDEPFLEQIHEELTKNLTSPKPVTLETIHHINELRLSIQGSRFGKVVAEQITKCITKKKGLFSAIGFSSANYQLQLPESEVDFWNGDEMNQCFGFDKLSSQKGVSDAEYWLQSLLRWLHPSHLITFFEGNLSRLVEFFINTQSKNTAAYLYAFSEAMAFASPDEINAFLKVTAHLEVQKTDLLQRLPWPDQEELLLHHSQLSFALVKAITTEGPPQNWSSQFSKKALSALVKELDGSNYYYVFSDRNFLNQLGRKLHVSSKDLLYSLQNELSQDWQRNYWNTHVADILFKHLEIKEEIEQITAL</sequence>
<evidence type="ECO:0000313" key="1">
    <source>
        <dbReference type="EMBL" id="MBB3837889.1"/>
    </source>
</evidence>
<organism evidence="1 2">
    <name type="scientific">Runella defluvii</name>
    <dbReference type="NCBI Taxonomy" id="370973"/>
    <lineage>
        <taxon>Bacteria</taxon>
        <taxon>Pseudomonadati</taxon>
        <taxon>Bacteroidota</taxon>
        <taxon>Cytophagia</taxon>
        <taxon>Cytophagales</taxon>
        <taxon>Spirosomataceae</taxon>
        <taxon>Runella</taxon>
    </lineage>
</organism>
<gene>
    <name evidence="1" type="ORF">FHS57_001886</name>
</gene>
<accession>A0A7W5ZLA0</accession>
<dbReference type="InterPro" id="IPR043746">
    <property type="entry name" value="DUF5691"/>
</dbReference>
<dbReference type="Proteomes" id="UP000541352">
    <property type="component" value="Unassembled WGS sequence"/>
</dbReference>